<dbReference type="InterPro" id="IPR052519">
    <property type="entry name" value="Euk-type_GlcNAc_Kinase"/>
</dbReference>
<reference evidence="2" key="1">
    <citation type="journal article" date="2020" name="mSystems">
        <title>Genome- and Community-Level Interaction Insights into Carbon Utilization and Element Cycling Functions of Hydrothermarchaeota in Hydrothermal Sediment.</title>
        <authorList>
            <person name="Zhou Z."/>
            <person name="Liu Y."/>
            <person name="Xu W."/>
            <person name="Pan J."/>
            <person name="Luo Z.H."/>
            <person name="Li M."/>
        </authorList>
    </citation>
    <scope>NUCLEOTIDE SEQUENCE [LARGE SCALE GENOMIC DNA]</scope>
    <source>
        <strain evidence="2">HyVt-485</strain>
    </source>
</reference>
<dbReference type="Pfam" id="PF01869">
    <property type="entry name" value="BcrAD_BadFG"/>
    <property type="match status" value="1"/>
</dbReference>
<dbReference type="PANTHER" id="PTHR43190">
    <property type="entry name" value="N-ACETYL-D-GLUCOSAMINE KINASE"/>
    <property type="match status" value="1"/>
</dbReference>
<keyword evidence="2" id="KW-0808">Transferase</keyword>
<dbReference type="EMBL" id="DRMJ01000057">
    <property type="protein sequence ID" value="HHL42218.1"/>
    <property type="molecule type" value="Genomic_DNA"/>
</dbReference>
<dbReference type="Gene3D" id="3.30.420.40">
    <property type="match status" value="2"/>
</dbReference>
<organism evidence="2">
    <name type="scientific">Hellea balneolensis</name>
    <dbReference type="NCBI Taxonomy" id="287478"/>
    <lineage>
        <taxon>Bacteria</taxon>
        <taxon>Pseudomonadati</taxon>
        <taxon>Pseudomonadota</taxon>
        <taxon>Alphaproteobacteria</taxon>
        <taxon>Maricaulales</taxon>
        <taxon>Robiginitomaculaceae</taxon>
        <taxon>Hellea</taxon>
    </lineage>
</organism>
<dbReference type="GO" id="GO:0016301">
    <property type="term" value="F:kinase activity"/>
    <property type="evidence" value="ECO:0007669"/>
    <property type="project" value="UniProtKB-KW"/>
</dbReference>
<protein>
    <submittedName>
        <fullName evidence="2">N-acetylglucosamine kinase</fullName>
    </submittedName>
</protein>
<proteinExistence type="predicted"/>
<feature type="non-terminal residue" evidence="2">
    <location>
        <position position="241"/>
    </location>
</feature>
<dbReference type="AlphaFoldDB" id="A0A7C5QV10"/>
<comment type="caution">
    <text evidence="2">The sequence shown here is derived from an EMBL/GenBank/DDBJ whole genome shotgun (WGS) entry which is preliminary data.</text>
</comment>
<keyword evidence="2" id="KW-0418">Kinase</keyword>
<dbReference type="InterPro" id="IPR043129">
    <property type="entry name" value="ATPase_NBD"/>
</dbReference>
<sequence>MYYLGIDGGGTKCRARLTDKNGTVLAEGLAGSANMGAGADKVFRAIKNAYAQCITSANLGSHDVGKISAGLGIAGISRKGAKKALQACPFPFAVTHIETDGHIANLGAHAGADGGIVIVGTGSVAIGRVAGKHIQIGGYGFPISDEGSGAYIGLQAIRKTLRASDGRIHHSPLTQNILLMFKGHIPAIIGWMDKARAPDYAKLAPKVIHAAETGDEHGREIIQHATHHVELMIRGLYQAQI</sequence>
<dbReference type="CDD" id="cd24082">
    <property type="entry name" value="ASKHA_NBD_GspK-like"/>
    <property type="match status" value="1"/>
</dbReference>
<feature type="domain" description="ATPase BadF/BadG/BcrA/BcrD type" evidence="1">
    <location>
        <begin position="4"/>
        <end position="235"/>
    </location>
</feature>
<dbReference type="PANTHER" id="PTHR43190:SF3">
    <property type="entry name" value="N-ACETYL-D-GLUCOSAMINE KINASE"/>
    <property type="match status" value="1"/>
</dbReference>
<evidence type="ECO:0000259" key="1">
    <source>
        <dbReference type="Pfam" id="PF01869"/>
    </source>
</evidence>
<dbReference type="SUPFAM" id="SSF53067">
    <property type="entry name" value="Actin-like ATPase domain"/>
    <property type="match status" value="2"/>
</dbReference>
<evidence type="ECO:0000313" key="2">
    <source>
        <dbReference type="EMBL" id="HHL42218.1"/>
    </source>
</evidence>
<gene>
    <name evidence="2" type="ORF">ENJ42_01245</name>
</gene>
<dbReference type="Proteomes" id="UP000885830">
    <property type="component" value="Unassembled WGS sequence"/>
</dbReference>
<accession>A0A7C5QV10</accession>
<dbReference type="InterPro" id="IPR002731">
    <property type="entry name" value="ATPase_BadF"/>
</dbReference>
<name>A0A7C5QV10_9PROT</name>